<comment type="caution">
    <text evidence="2">The sequence shown here is derived from an EMBL/GenBank/DDBJ whole genome shotgun (WGS) entry which is preliminary data.</text>
</comment>
<sequence length="59" mass="6002">NPSHPPSHGPCGSPGRRLCSAPALEDRRAGGQLTGRGGSRSALAPQGPSRPEATWCNAL</sequence>
<accession>A0AAV7Q860</accession>
<evidence type="ECO:0000256" key="1">
    <source>
        <dbReference type="SAM" id="MobiDB-lite"/>
    </source>
</evidence>
<evidence type="ECO:0000313" key="3">
    <source>
        <dbReference type="Proteomes" id="UP001066276"/>
    </source>
</evidence>
<feature type="non-terminal residue" evidence="2">
    <location>
        <position position="59"/>
    </location>
</feature>
<name>A0AAV7Q860_PLEWA</name>
<dbReference type="AlphaFoldDB" id="A0AAV7Q860"/>
<evidence type="ECO:0000313" key="2">
    <source>
        <dbReference type="EMBL" id="KAJ1135819.1"/>
    </source>
</evidence>
<reference evidence="2" key="1">
    <citation type="journal article" date="2022" name="bioRxiv">
        <title>Sequencing and chromosome-scale assembly of the giantPleurodeles waltlgenome.</title>
        <authorList>
            <person name="Brown T."/>
            <person name="Elewa A."/>
            <person name="Iarovenko S."/>
            <person name="Subramanian E."/>
            <person name="Araus A.J."/>
            <person name="Petzold A."/>
            <person name="Susuki M."/>
            <person name="Suzuki K.-i.T."/>
            <person name="Hayashi T."/>
            <person name="Toyoda A."/>
            <person name="Oliveira C."/>
            <person name="Osipova E."/>
            <person name="Leigh N.D."/>
            <person name="Simon A."/>
            <person name="Yun M.H."/>
        </authorList>
    </citation>
    <scope>NUCLEOTIDE SEQUENCE</scope>
    <source>
        <strain evidence="2">20211129_DDA</strain>
        <tissue evidence="2">Liver</tissue>
    </source>
</reference>
<dbReference type="EMBL" id="JANPWB010000010">
    <property type="protein sequence ID" value="KAJ1135819.1"/>
    <property type="molecule type" value="Genomic_DNA"/>
</dbReference>
<feature type="region of interest" description="Disordered" evidence="1">
    <location>
        <begin position="1"/>
        <end position="59"/>
    </location>
</feature>
<organism evidence="2 3">
    <name type="scientific">Pleurodeles waltl</name>
    <name type="common">Iberian ribbed newt</name>
    <dbReference type="NCBI Taxonomy" id="8319"/>
    <lineage>
        <taxon>Eukaryota</taxon>
        <taxon>Metazoa</taxon>
        <taxon>Chordata</taxon>
        <taxon>Craniata</taxon>
        <taxon>Vertebrata</taxon>
        <taxon>Euteleostomi</taxon>
        <taxon>Amphibia</taxon>
        <taxon>Batrachia</taxon>
        <taxon>Caudata</taxon>
        <taxon>Salamandroidea</taxon>
        <taxon>Salamandridae</taxon>
        <taxon>Pleurodelinae</taxon>
        <taxon>Pleurodeles</taxon>
    </lineage>
</organism>
<feature type="non-terminal residue" evidence="2">
    <location>
        <position position="1"/>
    </location>
</feature>
<protein>
    <submittedName>
        <fullName evidence="2">Uncharacterized protein</fullName>
    </submittedName>
</protein>
<gene>
    <name evidence="2" type="ORF">NDU88_002249</name>
</gene>
<proteinExistence type="predicted"/>
<keyword evidence="3" id="KW-1185">Reference proteome</keyword>
<dbReference type="Proteomes" id="UP001066276">
    <property type="component" value="Chromosome 6"/>
</dbReference>